<dbReference type="Proteomes" id="UP001595880">
    <property type="component" value="Unassembled WGS sequence"/>
</dbReference>
<feature type="transmembrane region" description="Helical" evidence="1">
    <location>
        <begin position="40"/>
        <end position="66"/>
    </location>
</feature>
<name>A0ABV8VS32_9BACI</name>
<protein>
    <submittedName>
        <fullName evidence="2">YesL family protein</fullName>
    </submittedName>
</protein>
<keyword evidence="1" id="KW-1133">Transmembrane helix</keyword>
<feature type="transmembrane region" description="Helical" evidence="1">
    <location>
        <begin position="125"/>
        <end position="149"/>
    </location>
</feature>
<reference evidence="3" key="1">
    <citation type="journal article" date="2019" name="Int. J. Syst. Evol. Microbiol.">
        <title>The Global Catalogue of Microorganisms (GCM) 10K type strain sequencing project: providing services to taxonomists for standard genome sequencing and annotation.</title>
        <authorList>
            <consortium name="The Broad Institute Genomics Platform"/>
            <consortium name="The Broad Institute Genome Sequencing Center for Infectious Disease"/>
            <person name="Wu L."/>
            <person name="Ma J."/>
        </authorList>
    </citation>
    <scope>NUCLEOTIDE SEQUENCE [LARGE SCALE GENOMIC DNA]</scope>
    <source>
        <strain evidence="3">KACC 14058</strain>
    </source>
</reference>
<evidence type="ECO:0000313" key="3">
    <source>
        <dbReference type="Proteomes" id="UP001595880"/>
    </source>
</evidence>
<gene>
    <name evidence="2" type="ORF">ACFOZ1_00850</name>
</gene>
<comment type="caution">
    <text evidence="2">The sequence shown here is derived from an EMBL/GenBank/DDBJ whole genome shotgun (WGS) entry which is preliminary data.</text>
</comment>
<proteinExistence type="predicted"/>
<dbReference type="RefSeq" id="WP_390194875.1">
    <property type="nucleotide sequence ID" value="NZ_JBHSDV010000001.1"/>
</dbReference>
<keyword evidence="1" id="KW-0812">Transmembrane</keyword>
<evidence type="ECO:0000313" key="2">
    <source>
        <dbReference type="EMBL" id="MFC4386345.1"/>
    </source>
</evidence>
<feature type="transmembrane region" description="Helical" evidence="1">
    <location>
        <begin position="192"/>
        <end position="214"/>
    </location>
</feature>
<accession>A0ABV8VS32</accession>
<keyword evidence="1" id="KW-0472">Membrane</keyword>
<dbReference type="Pfam" id="PF04854">
    <property type="entry name" value="DUF624"/>
    <property type="match status" value="1"/>
</dbReference>
<dbReference type="EMBL" id="JBHSDV010000001">
    <property type="protein sequence ID" value="MFC4386345.1"/>
    <property type="molecule type" value="Genomic_DNA"/>
</dbReference>
<organism evidence="2 3">
    <name type="scientific">Gracilibacillus marinus</name>
    <dbReference type="NCBI Taxonomy" id="630535"/>
    <lineage>
        <taxon>Bacteria</taxon>
        <taxon>Bacillati</taxon>
        <taxon>Bacillota</taxon>
        <taxon>Bacilli</taxon>
        <taxon>Bacillales</taxon>
        <taxon>Bacillaceae</taxon>
        <taxon>Gracilibacillus</taxon>
    </lineage>
</organism>
<evidence type="ECO:0000256" key="1">
    <source>
        <dbReference type="SAM" id="Phobius"/>
    </source>
</evidence>
<keyword evidence="3" id="KW-1185">Reference proteome</keyword>
<feature type="transmembrane region" description="Helical" evidence="1">
    <location>
        <begin position="161"/>
        <end position="186"/>
    </location>
</feature>
<dbReference type="InterPro" id="IPR006938">
    <property type="entry name" value="DUF624"/>
</dbReference>
<sequence length="248" mass="28562">MLISIAYINEEKGDYMEINGVWGSLYRVSIWVSRFALLNVLWIVATLIGFILLGIFPATIAMFTVVRKWVQKEYDIPVFQTFYKSFKTNFLQANGFGIIIYVFGYILSVFLKYTGLMNDSVFHSVLLGIFVLAAFFYVMLLVYIGPVYVHYNLNFWQYIRYAITIGAVNLHYSISILTLLTGVYFLTFHYPAISLVFSFSVSAYITMLLANIGFEQLLKKQKQARIEVEESQSNISTINTTSHIHESR</sequence>
<feature type="transmembrane region" description="Helical" evidence="1">
    <location>
        <begin position="93"/>
        <end position="113"/>
    </location>
</feature>